<reference evidence="5 6" key="1">
    <citation type="submission" date="2016-04" db="EMBL/GenBank/DDBJ databases">
        <authorList>
            <person name="Evans L.H."/>
            <person name="Alamgir A."/>
            <person name="Owens N."/>
            <person name="Weber N.D."/>
            <person name="Virtaneva K."/>
            <person name="Barbian K."/>
            <person name="Babar A."/>
            <person name="Rosenke K."/>
        </authorList>
    </citation>
    <scope>NUCLEOTIDE SEQUENCE [LARGE SCALE GENOMIC DNA]</scope>
    <source>
        <strain evidence="5 6">CCM 8644</strain>
    </source>
</reference>
<dbReference type="SUPFAM" id="SSF46785">
    <property type="entry name" value="Winged helix' DNA-binding domain"/>
    <property type="match status" value="1"/>
</dbReference>
<dbReference type="EMBL" id="LWHJ01000022">
    <property type="protein sequence ID" value="OAQ40673.1"/>
    <property type="molecule type" value="Genomic_DNA"/>
</dbReference>
<dbReference type="RefSeq" id="WP_068821905.1">
    <property type="nucleotide sequence ID" value="NZ_LWHJ01000022.1"/>
</dbReference>
<evidence type="ECO:0000313" key="6">
    <source>
        <dbReference type="Proteomes" id="UP000078459"/>
    </source>
</evidence>
<evidence type="ECO:0000259" key="4">
    <source>
        <dbReference type="PROSITE" id="PS50995"/>
    </source>
</evidence>
<dbReference type="STRING" id="1826909.A5893_06955"/>
<keyword evidence="1" id="KW-0805">Transcription regulation</keyword>
<evidence type="ECO:0000256" key="2">
    <source>
        <dbReference type="ARBA" id="ARBA00023125"/>
    </source>
</evidence>
<dbReference type="InterPro" id="IPR000835">
    <property type="entry name" value="HTH_MarR-typ"/>
</dbReference>
<dbReference type="Gene3D" id="1.10.10.10">
    <property type="entry name" value="Winged helix-like DNA-binding domain superfamily/Winged helix DNA-binding domain"/>
    <property type="match status" value="1"/>
</dbReference>
<dbReference type="PANTHER" id="PTHR42756">
    <property type="entry name" value="TRANSCRIPTIONAL REGULATOR, MARR"/>
    <property type="match status" value="1"/>
</dbReference>
<feature type="domain" description="HTH marR-type" evidence="4">
    <location>
        <begin position="8"/>
        <end position="140"/>
    </location>
</feature>
<organism evidence="5 6">
    <name type="scientific">Pedobacter psychrophilus</name>
    <dbReference type="NCBI Taxonomy" id="1826909"/>
    <lineage>
        <taxon>Bacteria</taxon>
        <taxon>Pseudomonadati</taxon>
        <taxon>Bacteroidota</taxon>
        <taxon>Sphingobacteriia</taxon>
        <taxon>Sphingobacteriales</taxon>
        <taxon>Sphingobacteriaceae</taxon>
        <taxon>Pedobacter</taxon>
    </lineage>
</organism>
<dbReference type="SMART" id="SM00347">
    <property type="entry name" value="HTH_MARR"/>
    <property type="match status" value="1"/>
</dbReference>
<reference evidence="5 6" key="2">
    <citation type="submission" date="2016-06" db="EMBL/GenBank/DDBJ databases">
        <title>Pedobacter psychrophilus sp. nov., isolated from Antarctic fragmentary rock.</title>
        <authorList>
            <person name="Svec P."/>
        </authorList>
    </citation>
    <scope>NUCLEOTIDE SEQUENCE [LARGE SCALE GENOMIC DNA]</scope>
    <source>
        <strain evidence="5 6">CCM 8644</strain>
    </source>
</reference>
<keyword evidence="3" id="KW-0804">Transcription</keyword>
<dbReference type="GO" id="GO:0003700">
    <property type="term" value="F:DNA-binding transcription factor activity"/>
    <property type="evidence" value="ECO:0007669"/>
    <property type="project" value="InterPro"/>
</dbReference>
<dbReference type="OrthoDB" id="5327581at2"/>
<keyword evidence="6" id="KW-1185">Reference proteome</keyword>
<comment type="caution">
    <text evidence="5">The sequence shown here is derived from an EMBL/GenBank/DDBJ whole genome shotgun (WGS) entry which is preliminary data.</text>
</comment>
<keyword evidence="2" id="KW-0238">DNA-binding</keyword>
<protein>
    <recommendedName>
        <fullName evidence="4">HTH marR-type domain-containing protein</fullName>
    </recommendedName>
</protein>
<accession>A0A179DJT4</accession>
<gene>
    <name evidence="5" type="ORF">A5893_06955</name>
</gene>
<dbReference type="GO" id="GO:0003677">
    <property type="term" value="F:DNA binding"/>
    <property type="evidence" value="ECO:0007669"/>
    <property type="project" value="UniProtKB-KW"/>
</dbReference>
<proteinExistence type="predicted"/>
<dbReference type="PRINTS" id="PR00598">
    <property type="entry name" value="HTHMARR"/>
</dbReference>
<evidence type="ECO:0000313" key="5">
    <source>
        <dbReference type="EMBL" id="OAQ40673.1"/>
    </source>
</evidence>
<dbReference type="InterPro" id="IPR036390">
    <property type="entry name" value="WH_DNA-bd_sf"/>
</dbReference>
<dbReference type="PROSITE" id="PS50995">
    <property type="entry name" value="HTH_MARR_2"/>
    <property type="match status" value="1"/>
</dbReference>
<dbReference type="Proteomes" id="UP000078459">
    <property type="component" value="Unassembled WGS sequence"/>
</dbReference>
<dbReference type="InterPro" id="IPR036388">
    <property type="entry name" value="WH-like_DNA-bd_sf"/>
</dbReference>
<sequence>MIIVNKYEEPLAHQLIQVTKKYLGEFAQQSKHISLERYHYTLLLIHENNELLTQKDLADLLQVDKSFMVNMIDYLEKNGFVNRLTNNKDRRQHLIRLTDKAKNILLPINNIFSAINKEALNGLPQDKIDCFYEVLNTLQQNLSGANINDITLNYKNLKSDI</sequence>
<evidence type="ECO:0000256" key="1">
    <source>
        <dbReference type="ARBA" id="ARBA00023015"/>
    </source>
</evidence>
<evidence type="ECO:0000256" key="3">
    <source>
        <dbReference type="ARBA" id="ARBA00023163"/>
    </source>
</evidence>
<dbReference type="Pfam" id="PF01047">
    <property type="entry name" value="MarR"/>
    <property type="match status" value="1"/>
</dbReference>
<dbReference type="AlphaFoldDB" id="A0A179DJT4"/>
<name>A0A179DJT4_9SPHI</name>
<dbReference type="PANTHER" id="PTHR42756:SF1">
    <property type="entry name" value="TRANSCRIPTIONAL REPRESSOR OF EMRAB OPERON"/>
    <property type="match status" value="1"/>
</dbReference>